<dbReference type="InterPro" id="IPR019734">
    <property type="entry name" value="TPR_rpt"/>
</dbReference>
<protein>
    <recommendedName>
        <fullName evidence="2">DUF7779 domain-containing protein</fullName>
    </recommendedName>
</protein>
<keyword evidence="4" id="KW-1185">Reference proteome</keyword>
<evidence type="ECO:0000313" key="4">
    <source>
        <dbReference type="Proteomes" id="UP000018001"/>
    </source>
</evidence>
<keyword evidence="1" id="KW-0802">TPR repeat</keyword>
<sequence length="429" mass="49028">MLCVDRESNPDHNFGRVHMFAGLRRSMFNKEIFLVTSKMSITGFQDLTLQFLFDDFEFADAVITLNRASLINRISVSGTLSIHRLVQFAGFTWLNLTEKLLYLDSAIRILFFGFPNTWKQRGYQQGHDWASWETCSVVVPHVSWLMSLTDKYNLKPTDLEFNAELIFRAESYLWETEQPTAARHFFEYGLQLNISKSSENYAQAYRLLGHIGLDVAQLHAALSAYKKALSLRLEIGDENSPALADVYDSIACSYAEIGDVDSAFENLSKAGDIHYAHNRPIWVECWKLQGLAMDQIMTSKFPKHSGDIVLLSRMKYMKGEKEEAQRLISRTIDSMFILARMLQADGESYLAAKLLREIVDMSRDVPEMKGHLAWALWCWAEAESNIGDEKEAATLRDMAKAERDKIEGRETVDGSTDNSFMSLVGWMLW</sequence>
<dbReference type="AlphaFoldDB" id="V5G2D3"/>
<dbReference type="Pfam" id="PF25000">
    <property type="entry name" value="DUF7779"/>
    <property type="match status" value="1"/>
</dbReference>
<comment type="caution">
    <text evidence="3">The sequence shown here is derived from an EMBL/GenBank/DDBJ whole genome shotgun (WGS) entry which is preliminary data.</text>
</comment>
<dbReference type="InParanoid" id="V5G2D3"/>
<feature type="domain" description="DUF7779" evidence="2">
    <location>
        <begin position="44"/>
        <end position="91"/>
    </location>
</feature>
<reference evidence="4" key="1">
    <citation type="journal article" date="2014" name="Genome Announc.">
        <title>Draft genome sequence of the formaldehyde-resistant fungus Byssochlamys spectabilis No. 5 (anamorph Paecilomyces variotii No. 5) (NBRC109023).</title>
        <authorList>
            <person name="Oka T."/>
            <person name="Ekino K."/>
            <person name="Fukuda K."/>
            <person name="Nomura Y."/>
        </authorList>
    </citation>
    <scope>NUCLEOTIDE SEQUENCE [LARGE SCALE GENOMIC DNA]</scope>
    <source>
        <strain evidence="4">No. 5 / NBRC 109023</strain>
    </source>
</reference>
<dbReference type="HOGENOM" id="CLU_639333_0_0_1"/>
<name>V5G2D3_BYSSN</name>
<dbReference type="SUPFAM" id="SSF48452">
    <property type="entry name" value="TPR-like"/>
    <property type="match status" value="1"/>
</dbReference>
<evidence type="ECO:0000256" key="1">
    <source>
        <dbReference type="PROSITE-ProRule" id="PRU00339"/>
    </source>
</evidence>
<dbReference type="Proteomes" id="UP000018001">
    <property type="component" value="Unassembled WGS sequence"/>
</dbReference>
<organism evidence="3 4">
    <name type="scientific">Byssochlamys spectabilis (strain No. 5 / NBRC 109023)</name>
    <name type="common">Paecilomyces variotii</name>
    <dbReference type="NCBI Taxonomy" id="1356009"/>
    <lineage>
        <taxon>Eukaryota</taxon>
        <taxon>Fungi</taxon>
        <taxon>Dikarya</taxon>
        <taxon>Ascomycota</taxon>
        <taxon>Pezizomycotina</taxon>
        <taxon>Eurotiomycetes</taxon>
        <taxon>Eurotiomycetidae</taxon>
        <taxon>Eurotiales</taxon>
        <taxon>Thermoascaceae</taxon>
        <taxon>Paecilomyces</taxon>
    </lineage>
</organism>
<dbReference type="eggNOG" id="KOG4658">
    <property type="taxonomic scope" value="Eukaryota"/>
</dbReference>
<dbReference type="OrthoDB" id="6161812at2759"/>
<evidence type="ECO:0000313" key="3">
    <source>
        <dbReference type="EMBL" id="GAD96166.1"/>
    </source>
</evidence>
<dbReference type="InterPro" id="IPR056681">
    <property type="entry name" value="DUF7779"/>
</dbReference>
<evidence type="ECO:0000259" key="2">
    <source>
        <dbReference type="Pfam" id="PF25000"/>
    </source>
</evidence>
<dbReference type="InterPro" id="IPR011990">
    <property type="entry name" value="TPR-like_helical_dom_sf"/>
</dbReference>
<proteinExistence type="predicted"/>
<dbReference type="EMBL" id="BAUL01000155">
    <property type="protein sequence ID" value="GAD96166.1"/>
    <property type="molecule type" value="Genomic_DNA"/>
</dbReference>
<dbReference type="PROSITE" id="PS50005">
    <property type="entry name" value="TPR"/>
    <property type="match status" value="1"/>
</dbReference>
<accession>V5G2D3</accession>
<feature type="repeat" description="TPR" evidence="1">
    <location>
        <begin position="202"/>
        <end position="235"/>
    </location>
</feature>
<gene>
    <name evidence="3" type="ORF">PVAR5_4815</name>
</gene>
<dbReference type="Gene3D" id="1.25.40.10">
    <property type="entry name" value="Tetratricopeptide repeat domain"/>
    <property type="match status" value="1"/>
</dbReference>